<dbReference type="Pfam" id="PF13474">
    <property type="entry name" value="SnoaL_3"/>
    <property type="match status" value="1"/>
</dbReference>
<protein>
    <submittedName>
        <fullName evidence="2">SgcJ/EcaC family oxidoreductase</fullName>
    </submittedName>
</protein>
<reference evidence="2 3" key="1">
    <citation type="submission" date="2022-12" db="EMBL/GenBank/DDBJ databases">
        <title>Dasania phycosphaerae sp. nov., isolated from particulate material of the south coast of Korea.</title>
        <authorList>
            <person name="Jiang Y."/>
        </authorList>
    </citation>
    <scope>NUCLEOTIDE SEQUENCE [LARGE SCALE GENOMIC DNA]</scope>
    <source>
        <strain evidence="2 3">GY-19</strain>
    </source>
</reference>
<dbReference type="Gene3D" id="3.10.450.50">
    <property type="match status" value="1"/>
</dbReference>
<evidence type="ECO:0000313" key="3">
    <source>
        <dbReference type="Proteomes" id="UP001069090"/>
    </source>
</evidence>
<gene>
    <name evidence="2" type="ORF">O0V09_05745</name>
</gene>
<evidence type="ECO:0000313" key="2">
    <source>
        <dbReference type="EMBL" id="MCZ0864693.1"/>
    </source>
</evidence>
<accession>A0A9J6RL18</accession>
<dbReference type="InterPro" id="IPR011944">
    <property type="entry name" value="Steroid_delta5-4_isomerase"/>
</dbReference>
<dbReference type="SUPFAM" id="SSF54427">
    <property type="entry name" value="NTF2-like"/>
    <property type="match status" value="1"/>
</dbReference>
<dbReference type="InterPro" id="IPR032710">
    <property type="entry name" value="NTF2-like_dom_sf"/>
</dbReference>
<name>A0A9J6RL18_9GAMM</name>
<organism evidence="2 3">
    <name type="scientific">Dasania phycosphaerae</name>
    <dbReference type="NCBI Taxonomy" id="2950436"/>
    <lineage>
        <taxon>Bacteria</taxon>
        <taxon>Pseudomonadati</taxon>
        <taxon>Pseudomonadota</taxon>
        <taxon>Gammaproteobacteria</taxon>
        <taxon>Cellvibrionales</taxon>
        <taxon>Spongiibacteraceae</taxon>
        <taxon>Dasania</taxon>
    </lineage>
</organism>
<comment type="caution">
    <text evidence="2">The sequence shown here is derived from an EMBL/GenBank/DDBJ whole genome shotgun (WGS) entry which is preliminary data.</text>
</comment>
<sequence length="145" mass="16529">MTDREAIIDHTRSWGRAYLNGDIDEILSHYSDDALMITFDGIIAKGHDKIRSIYELWLKVGNPLELNYETVDVVVNGDMAYHVLKWHGIFQEPYGNEMMCGACQSILRRQDNGQWLWVSEVVCADIDSIEVLDTLPNISADLNVI</sequence>
<dbReference type="InterPro" id="IPR037401">
    <property type="entry name" value="SnoaL-like"/>
</dbReference>
<keyword evidence="3" id="KW-1185">Reference proteome</keyword>
<dbReference type="AlphaFoldDB" id="A0A9J6RL18"/>
<evidence type="ECO:0000259" key="1">
    <source>
        <dbReference type="Pfam" id="PF13474"/>
    </source>
</evidence>
<dbReference type="NCBIfam" id="TIGR02246">
    <property type="entry name" value="SgcJ/EcaC family oxidoreductase"/>
    <property type="match status" value="1"/>
</dbReference>
<dbReference type="Proteomes" id="UP001069090">
    <property type="component" value="Unassembled WGS sequence"/>
</dbReference>
<dbReference type="EMBL" id="JAPTGG010000003">
    <property type="protein sequence ID" value="MCZ0864693.1"/>
    <property type="molecule type" value="Genomic_DNA"/>
</dbReference>
<proteinExistence type="predicted"/>
<feature type="domain" description="SnoaL-like" evidence="1">
    <location>
        <begin position="12"/>
        <end position="115"/>
    </location>
</feature>
<dbReference type="RefSeq" id="WP_258330843.1">
    <property type="nucleotide sequence ID" value="NZ_JAPTGG010000003.1"/>
</dbReference>